<evidence type="ECO:0000256" key="7">
    <source>
        <dbReference type="ARBA" id="ARBA00022833"/>
    </source>
</evidence>
<evidence type="ECO:0000256" key="5">
    <source>
        <dbReference type="ARBA" id="ARBA00022771"/>
    </source>
</evidence>
<dbReference type="GO" id="GO:0016567">
    <property type="term" value="P:protein ubiquitination"/>
    <property type="evidence" value="ECO:0007669"/>
    <property type="project" value="TreeGrafter"/>
</dbReference>
<comment type="catalytic activity">
    <reaction evidence="1">
        <text>S-ubiquitinyl-[E2 ubiquitin-conjugating enzyme]-L-cysteine + [acceptor protein]-L-lysine = [E2 ubiquitin-conjugating enzyme]-L-cysteine + N(6)-ubiquitinyl-[acceptor protein]-L-lysine.</text>
        <dbReference type="EC" id="2.3.2.27"/>
    </reaction>
</comment>
<keyword evidence="5 8" id="KW-0863">Zinc-finger</keyword>
<dbReference type="OMA" id="PFALEHE"/>
<evidence type="ECO:0000313" key="11">
    <source>
        <dbReference type="EMBL" id="ABK21010.1"/>
    </source>
</evidence>
<dbReference type="CDD" id="cd16667">
    <property type="entry name" value="RING-H2_RNF126-like"/>
    <property type="match status" value="1"/>
</dbReference>
<dbReference type="GO" id="GO:0008270">
    <property type="term" value="F:zinc ion binding"/>
    <property type="evidence" value="ECO:0007669"/>
    <property type="project" value="UniProtKB-KW"/>
</dbReference>
<dbReference type="PROSITE" id="PS50089">
    <property type="entry name" value="ZF_RING_2"/>
    <property type="match status" value="1"/>
</dbReference>
<accession>A9NK49</accession>
<sequence length="325" mass="35597">MAAVMGPEYWCHKCRQTIVPLIGEEVSCPRCNDCFVEEMESGRAQQAQPHSGGSDSTPRATILSEVSGEAAPEPQDRRPALFVVERSPIFHLLQPLGATVARNRVSGGAERVLVMNPFALEHEENADGGFLVPVSEAFGDYFMGPGLDWLIQRLAENDANHYGTPPASRSAVEAMPAVEISESHLSSDVSQCAVCLEEFELGSEARQMPCKHMFHSDCIQPWLKLHSSCPVCRFQMPVDDEDDDTEKRQAEESNSAEDSRRDGAESEANTSDSEGGEHGQAGSERRREFSLAIPWPLIRALFVSTRGRDGQNGQEEAPVGEPSLD</sequence>
<dbReference type="EMBL" id="EF677586">
    <property type="protein sequence ID" value="ABR17400.1"/>
    <property type="molecule type" value="mRNA"/>
</dbReference>
<proteinExistence type="evidence at transcript level"/>
<dbReference type="InterPro" id="IPR039525">
    <property type="entry name" value="RNF126-like_zinc-ribbon"/>
</dbReference>
<evidence type="ECO:0000256" key="9">
    <source>
        <dbReference type="SAM" id="MobiDB-lite"/>
    </source>
</evidence>
<dbReference type="PANTHER" id="PTHR15710">
    <property type="entry name" value="E3 UBIQUITIN-PROTEIN LIGASE PRAJA"/>
    <property type="match status" value="1"/>
</dbReference>
<evidence type="ECO:0000256" key="8">
    <source>
        <dbReference type="PROSITE-ProRule" id="PRU00175"/>
    </source>
</evidence>
<evidence type="ECO:0000313" key="12">
    <source>
        <dbReference type="EMBL" id="ABR17400.1"/>
    </source>
</evidence>
<dbReference type="Pfam" id="PF13639">
    <property type="entry name" value="zf-RING_2"/>
    <property type="match status" value="1"/>
</dbReference>
<dbReference type="EC" id="2.3.2.27" evidence="2"/>
<keyword evidence="7" id="KW-0862">Zinc</keyword>
<dbReference type="SUPFAM" id="SSF57850">
    <property type="entry name" value="RING/U-box"/>
    <property type="match status" value="1"/>
</dbReference>
<keyword evidence="6" id="KW-0833">Ubl conjugation pathway</keyword>
<evidence type="ECO:0000259" key="10">
    <source>
        <dbReference type="PROSITE" id="PS50089"/>
    </source>
</evidence>
<dbReference type="EMBL" id="EF081622">
    <property type="protein sequence ID" value="ABK21010.1"/>
    <property type="molecule type" value="mRNA"/>
</dbReference>
<keyword evidence="4" id="KW-0479">Metal-binding</keyword>
<feature type="region of interest" description="Disordered" evidence="9">
    <location>
        <begin position="236"/>
        <end position="287"/>
    </location>
</feature>
<name>A9NK49_PICSI</name>
<dbReference type="GO" id="GO:0061630">
    <property type="term" value="F:ubiquitin protein ligase activity"/>
    <property type="evidence" value="ECO:0007669"/>
    <property type="project" value="UniProtKB-EC"/>
</dbReference>
<dbReference type="FunFam" id="3.30.40.10:FF:000022">
    <property type="entry name" value="E3 ubiquitin-protein ligase RING1-like"/>
    <property type="match status" value="1"/>
</dbReference>
<dbReference type="Gene3D" id="3.30.40.10">
    <property type="entry name" value="Zinc/RING finger domain, C3HC4 (zinc finger)"/>
    <property type="match status" value="1"/>
</dbReference>
<keyword evidence="3" id="KW-0808">Transferase</keyword>
<reference evidence="11" key="2">
    <citation type="journal article" date="2008" name="BMC Genomics">
        <title>A conifer genomics resource of 200,000 spruce (Picea spp.) ESTs and 6,464 high-quality, sequence-finished full-length cDNAs for Sitka spruce (Picea sitchensis).</title>
        <authorList>
            <person name="Ralph S.G."/>
            <person name="Chun H.J."/>
            <person name="Kolosova N."/>
            <person name="Cooper D."/>
            <person name="Oddy C."/>
            <person name="Ritland C.E."/>
            <person name="Kirkpatrick R."/>
            <person name="Moore R."/>
            <person name="Barber S."/>
            <person name="Holt R.A."/>
            <person name="Jones S.J."/>
            <person name="Marra M.A."/>
            <person name="Douglas C.J."/>
            <person name="Ritland K."/>
            <person name="Bohlmann J."/>
        </authorList>
    </citation>
    <scope>NUCLEOTIDE SEQUENCE</scope>
    <source>
        <tissue evidence="11">Green portion of the leader tissue</tissue>
    </source>
</reference>
<feature type="domain" description="RING-type" evidence="10">
    <location>
        <begin position="192"/>
        <end position="233"/>
    </location>
</feature>
<organism evidence="11">
    <name type="scientific">Picea sitchensis</name>
    <name type="common">Sitka spruce</name>
    <name type="synonym">Pinus sitchensis</name>
    <dbReference type="NCBI Taxonomy" id="3332"/>
    <lineage>
        <taxon>Eukaryota</taxon>
        <taxon>Viridiplantae</taxon>
        <taxon>Streptophyta</taxon>
        <taxon>Embryophyta</taxon>
        <taxon>Tracheophyta</taxon>
        <taxon>Spermatophyta</taxon>
        <taxon>Pinopsida</taxon>
        <taxon>Pinidae</taxon>
        <taxon>Conifers I</taxon>
        <taxon>Pinales</taxon>
        <taxon>Pinaceae</taxon>
        <taxon>Picea</taxon>
    </lineage>
</organism>
<protein>
    <recommendedName>
        <fullName evidence="2">RING-type E3 ubiquitin transferase</fullName>
        <ecNumber evidence="2">2.3.2.27</ecNumber>
    </recommendedName>
</protein>
<evidence type="ECO:0000256" key="6">
    <source>
        <dbReference type="ARBA" id="ARBA00022786"/>
    </source>
</evidence>
<dbReference type="Pfam" id="PF14369">
    <property type="entry name" value="Zn_ribbon_19"/>
    <property type="match status" value="1"/>
</dbReference>
<dbReference type="InterPro" id="IPR001841">
    <property type="entry name" value="Znf_RING"/>
</dbReference>
<evidence type="ECO:0000256" key="4">
    <source>
        <dbReference type="ARBA" id="ARBA00022723"/>
    </source>
</evidence>
<dbReference type="AlphaFoldDB" id="A9NK49"/>
<feature type="compositionally biased region" description="Basic and acidic residues" evidence="9">
    <location>
        <begin position="245"/>
        <end position="264"/>
    </location>
</feature>
<evidence type="ECO:0000256" key="2">
    <source>
        <dbReference type="ARBA" id="ARBA00012483"/>
    </source>
</evidence>
<feature type="region of interest" description="Disordered" evidence="9">
    <location>
        <begin position="306"/>
        <end position="325"/>
    </location>
</feature>
<reference evidence="12" key="1">
    <citation type="submission" date="2007-06" db="EMBL/GenBank/DDBJ databases">
        <title>Full length cDNA sequences from Sitka Spruce (Picea sitchensis).</title>
        <authorList>
            <person name="Ralph S.G."/>
            <person name="Chun H.E."/>
            <person name="Liao N."/>
            <person name="Ali J."/>
            <person name="Reid K."/>
            <person name="Kolosova N."/>
            <person name="Cooper N."/>
            <person name="Cullis C."/>
            <person name="Jancsik S."/>
            <person name="Moore R."/>
            <person name="Mayo M."/>
            <person name="Wagner S."/>
            <person name="Holt R.A."/>
            <person name="Jones S.J.M."/>
            <person name="Marra M.A."/>
            <person name="Ritland C.E."/>
            <person name="Ritland K."/>
            <person name="Bohlmann J."/>
        </authorList>
    </citation>
    <scope>NUCLEOTIDE SEQUENCE</scope>
    <source>
        <tissue evidence="12">Green portion of the leader tissue</tissue>
    </source>
</reference>
<dbReference type="GO" id="GO:0005737">
    <property type="term" value="C:cytoplasm"/>
    <property type="evidence" value="ECO:0007669"/>
    <property type="project" value="TreeGrafter"/>
</dbReference>
<dbReference type="PANTHER" id="PTHR15710:SF237">
    <property type="entry name" value="RING-TYPE E3 UBIQUITIN TRANSFERASE"/>
    <property type="match status" value="1"/>
</dbReference>
<dbReference type="SMART" id="SM00184">
    <property type="entry name" value="RING"/>
    <property type="match status" value="1"/>
</dbReference>
<dbReference type="InterPro" id="IPR013083">
    <property type="entry name" value="Znf_RING/FYVE/PHD"/>
</dbReference>
<evidence type="ECO:0000256" key="1">
    <source>
        <dbReference type="ARBA" id="ARBA00000900"/>
    </source>
</evidence>
<evidence type="ECO:0000256" key="3">
    <source>
        <dbReference type="ARBA" id="ARBA00022679"/>
    </source>
</evidence>